<evidence type="ECO:0000259" key="4">
    <source>
        <dbReference type="PROSITE" id="PS50825"/>
    </source>
</evidence>
<evidence type="ECO:0000313" key="5">
    <source>
        <dbReference type="EMBL" id="GER59648.1"/>
    </source>
</evidence>
<dbReference type="InterPro" id="IPR013783">
    <property type="entry name" value="Ig-like_fold"/>
</dbReference>
<feature type="domain" description="HYR" evidence="4">
    <location>
        <begin position="218"/>
        <end position="302"/>
    </location>
</feature>
<dbReference type="OrthoDB" id="9805017at2"/>
<dbReference type="Gene3D" id="2.60.40.10">
    <property type="entry name" value="Immunoglobulins"/>
    <property type="match status" value="1"/>
</dbReference>
<feature type="chain" id="PRO_5023869086" description="HYR domain-containing protein" evidence="3">
    <location>
        <begin position="19"/>
        <end position="703"/>
    </location>
</feature>
<keyword evidence="2" id="KW-0677">Repeat</keyword>
<reference evidence="5 6" key="1">
    <citation type="submission" date="2019-08" db="EMBL/GenBank/DDBJ databases">
        <title>Draft genome sequence of Ulvibacter marinus type strain NBRC 109484.</title>
        <authorList>
            <person name="Kawano K."/>
            <person name="Ushijima N."/>
            <person name="Kihara M."/>
            <person name="Itoh H."/>
        </authorList>
    </citation>
    <scope>NUCLEOTIDE SEQUENCE [LARGE SCALE GENOMIC DNA]</scope>
    <source>
        <strain evidence="5 6">NBRC 109484</strain>
    </source>
</reference>
<dbReference type="Proteomes" id="UP000326509">
    <property type="component" value="Unassembled WGS sequence"/>
</dbReference>
<dbReference type="Pfam" id="PF18962">
    <property type="entry name" value="Por_Secre_tail"/>
    <property type="match status" value="1"/>
</dbReference>
<keyword evidence="1 3" id="KW-0732">Signal</keyword>
<evidence type="ECO:0000256" key="3">
    <source>
        <dbReference type="SAM" id="SignalP"/>
    </source>
</evidence>
<dbReference type="PANTHER" id="PTHR24273">
    <property type="entry name" value="FI04643P-RELATED"/>
    <property type="match status" value="1"/>
</dbReference>
<feature type="signal peptide" evidence="3">
    <location>
        <begin position="1"/>
        <end position="18"/>
    </location>
</feature>
<dbReference type="RefSeq" id="WP_151674108.1">
    <property type="nucleotide sequence ID" value="NZ_BKCG01000004.1"/>
</dbReference>
<organism evidence="5 6">
    <name type="scientific">Patiriisocius marinus</name>
    <dbReference type="NCBI Taxonomy" id="1397112"/>
    <lineage>
        <taxon>Bacteria</taxon>
        <taxon>Pseudomonadati</taxon>
        <taxon>Bacteroidota</taxon>
        <taxon>Flavobacteriia</taxon>
        <taxon>Flavobacteriales</taxon>
        <taxon>Flavobacteriaceae</taxon>
        <taxon>Patiriisocius</taxon>
    </lineage>
</organism>
<dbReference type="NCBIfam" id="TIGR04183">
    <property type="entry name" value="Por_Secre_tail"/>
    <property type="match status" value="1"/>
</dbReference>
<sequence>MKKLFTLLLFCVASFASAQILDETFDSNANFTTSDPFFSDGFGDFFGLSGGVDDYNGEPVPTFIKPYTGFSGGFLTGMDLDGEGATLPISIEWTGVAIDGFGSLMFSGQFAEAFDAPGDIDQADFLLIEYQIDGGGYQNLLSFVGGDFSSTTNNGFFKEDTDFDGIGDGANLGDAAATFTKAIVGVGSALDLRMTISVNSGDEDFAVDSFSITGTAVVDDTPPVVTCPSPIVQDNDAGVCGAIVTFMDATATDDTDPNPTVTQTGGPLSGTLFPVGDTEVSYTAIDAAGNESLCTFTITVADAEAPVIACPDPITMDNDTGVCGAIVTYDAPIVTDNCPEPTSVQGSLTTLFDGGNTFDGNMFDVNILNDMTVQSFDVNLVDPTGDFEVYYKTGTYLGSETNAADWTLIGSATGVVSLGANTPTPLDLSLDLMLTAGQTYAFYVTSTGATVAYTNGGVAGDVLVSNADLEILEGSGGGYPFGTNFSPRNFNGTIIYESGGFNVQLVDGLASGEEFPVGTTTVTYEVSDAAGNVSMCSFDVVVNDTEAPDVACPDDQLVDVPTGEMFTLPDYSGDVIATDNCAVSVITQSPAAGMMVGAGTTTVIITVTDTAGNEVDCTFDVVVTEVLGITTNDITKINLSPNPASTIVSINATISTIEVFNMLGQKVLETNQNTFDVSSLIQGAYLVKITTDNGQTTKKLTVK</sequence>
<dbReference type="InterPro" id="IPR026444">
    <property type="entry name" value="Secre_tail"/>
</dbReference>
<proteinExistence type="predicted"/>
<dbReference type="Pfam" id="PF02494">
    <property type="entry name" value="HYR"/>
    <property type="match status" value="3"/>
</dbReference>
<gene>
    <name evidence="5" type="ORF">ULMA_17560</name>
</gene>
<accession>A0A5J4J0Z1</accession>
<evidence type="ECO:0000313" key="6">
    <source>
        <dbReference type="Proteomes" id="UP000326509"/>
    </source>
</evidence>
<dbReference type="EMBL" id="BKCG01000004">
    <property type="protein sequence ID" value="GER59648.1"/>
    <property type="molecule type" value="Genomic_DNA"/>
</dbReference>
<keyword evidence="6" id="KW-1185">Reference proteome</keyword>
<protein>
    <recommendedName>
        <fullName evidence="4">HYR domain-containing protein</fullName>
    </recommendedName>
</protein>
<comment type="caution">
    <text evidence="5">The sequence shown here is derived from an EMBL/GenBank/DDBJ whole genome shotgun (WGS) entry which is preliminary data.</text>
</comment>
<dbReference type="InterPro" id="IPR003410">
    <property type="entry name" value="HYR_dom"/>
</dbReference>
<evidence type="ECO:0000256" key="1">
    <source>
        <dbReference type="ARBA" id="ARBA00022729"/>
    </source>
</evidence>
<evidence type="ECO:0000256" key="2">
    <source>
        <dbReference type="ARBA" id="ARBA00022737"/>
    </source>
</evidence>
<feature type="domain" description="HYR" evidence="4">
    <location>
        <begin position="543"/>
        <end position="625"/>
    </location>
</feature>
<dbReference type="PANTHER" id="PTHR24273:SF32">
    <property type="entry name" value="HYALIN"/>
    <property type="match status" value="1"/>
</dbReference>
<dbReference type="PROSITE" id="PS50825">
    <property type="entry name" value="HYR"/>
    <property type="match status" value="2"/>
</dbReference>
<name>A0A5J4J0Z1_9FLAO</name>
<dbReference type="AlphaFoldDB" id="A0A5J4J0Z1"/>